<dbReference type="AlphaFoldDB" id="A0A9W4TXU6"/>
<organism evidence="3 4">
    <name type="scientific">Candida verbasci</name>
    <dbReference type="NCBI Taxonomy" id="1227364"/>
    <lineage>
        <taxon>Eukaryota</taxon>
        <taxon>Fungi</taxon>
        <taxon>Dikarya</taxon>
        <taxon>Ascomycota</taxon>
        <taxon>Saccharomycotina</taxon>
        <taxon>Pichiomycetes</taxon>
        <taxon>Debaryomycetaceae</taxon>
        <taxon>Candida/Lodderomyces clade</taxon>
        <taxon>Candida</taxon>
    </lineage>
</organism>
<sequence>MAEHNEVKNNQISENSSALSNNTINEYEADEEAIAENAIEKEELPLQRTSTKVSFFNERFTAHRILLVWKFLKIYLIISIGCLSVFSIYWGSMYQRETRLKNLRMLVVIEDDQTIDSVPPLFGNQIKEVLETKEAKELGDWHIYNSTEFSKIAQRHNNNSIEQEVMRQIHHQNYWSSIYIKQSATYNLYNAIIDGDSSYNVSNSSILSYYETGRDIIATAQYVTPSIETIERMFLDRNNITQSLINIIGNIPNNQNSLQVLAQSLQFQFYDMRPSTSSVLIAPLQIGLLYMIIVTFFQFQFFADLHMGVVKVLKGKHYLMYRLFTSIFSYFIISLMFSLVTLAFQVDFTVTFGKSGFLVYWMVSFLTMTAVGTMNEIAALLLIPIYPPLLGFWLIFWVIINITPTFTPLALCPEFFRYGYALPLHNSYEISKVVFLNTWKGQFGRNIGIIIAWDVVLVVSQPFIIILFGKQMAKKMQKAAKKK</sequence>
<dbReference type="GO" id="GO:0016020">
    <property type="term" value="C:membrane"/>
    <property type="evidence" value="ECO:0007669"/>
    <property type="project" value="TreeGrafter"/>
</dbReference>
<keyword evidence="1" id="KW-0812">Transmembrane</keyword>
<evidence type="ECO:0000313" key="4">
    <source>
        <dbReference type="Proteomes" id="UP001152885"/>
    </source>
</evidence>
<dbReference type="Pfam" id="PF12051">
    <property type="entry name" value="DUF3533"/>
    <property type="match status" value="1"/>
</dbReference>
<keyword evidence="4" id="KW-1185">Reference proteome</keyword>
<accession>A0A9W4TXU6</accession>
<dbReference type="Proteomes" id="UP001152885">
    <property type="component" value="Unassembled WGS sequence"/>
</dbReference>
<feature type="transmembrane region" description="Helical" evidence="1">
    <location>
        <begin position="323"/>
        <end position="346"/>
    </location>
</feature>
<dbReference type="PANTHER" id="PTHR34814:SF1">
    <property type="entry name" value="NITROSOGUANIDINE RESISTANCE PROTEIN SNG1"/>
    <property type="match status" value="1"/>
</dbReference>
<feature type="transmembrane region" description="Helical" evidence="1">
    <location>
        <begin position="280"/>
        <end position="302"/>
    </location>
</feature>
<feature type="transmembrane region" description="Helical" evidence="1">
    <location>
        <begin position="358"/>
        <end position="383"/>
    </location>
</feature>
<dbReference type="InterPro" id="IPR022703">
    <property type="entry name" value="DUF3533"/>
</dbReference>
<proteinExistence type="predicted"/>
<dbReference type="OrthoDB" id="2140105at2759"/>
<keyword evidence="1" id="KW-0472">Membrane</keyword>
<dbReference type="PANTHER" id="PTHR34814">
    <property type="entry name" value="NITROSOGUANIDINE RESISTANCE PROTEIN SNG1"/>
    <property type="match status" value="1"/>
</dbReference>
<protein>
    <recommendedName>
        <fullName evidence="2">DUF3533 domain-containing protein</fullName>
    </recommendedName>
</protein>
<name>A0A9W4TXU6_9ASCO</name>
<feature type="transmembrane region" description="Helical" evidence="1">
    <location>
        <begin position="74"/>
        <end position="92"/>
    </location>
</feature>
<feature type="domain" description="DUF3533" evidence="2">
    <location>
        <begin position="75"/>
        <end position="458"/>
    </location>
</feature>
<comment type="caution">
    <text evidence="3">The sequence shown here is derived from an EMBL/GenBank/DDBJ whole genome shotgun (WGS) entry which is preliminary data.</text>
</comment>
<keyword evidence="1" id="KW-1133">Transmembrane helix</keyword>
<reference evidence="3" key="1">
    <citation type="submission" date="2022-12" db="EMBL/GenBank/DDBJ databases">
        <authorList>
            <person name="Brejova B."/>
        </authorList>
    </citation>
    <scope>NUCLEOTIDE SEQUENCE</scope>
</reference>
<evidence type="ECO:0000256" key="1">
    <source>
        <dbReference type="SAM" id="Phobius"/>
    </source>
</evidence>
<evidence type="ECO:0000313" key="3">
    <source>
        <dbReference type="EMBL" id="CAI5758524.1"/>
    </source>
</evidence>
<feature type="transmembrane region" description="Helical" evidence="1">
    <location>
        <begin position="447"/>
        <end position="468"/>
    </location>
</feature>
<dbReference type="EMBL" id="CANTUO010000003">
    <property type="protein sequence ID" value="CAI5758524.1"/>
    <property type="molecule type" value="Genomic_DNA"/>
</dbReference>
<dbReference type="InterPro" id="IPR053001">
    <property type="entry name" value="MNNG_permease-like"/>
</dbReference>
<evidence type="ECO:0000259" key="2">
    <source>
        <dbReference type="Pfam" id="PF12051"/>
    </source>
</evidence>
<feature type="transmembrane region" description="Helical" evidence="1">
    <location>
        <begin position="390"/>
        <end position="411"/>
    </location>
</feature>
<gene>
    <name evidence="3" type="ORF">CANVERA_P3036</name>
</gene>